<reference evidence="2 3" key="1">
    <citation type="submission" date="2019-02" db="EMBL/GenBank/DDBJ databases">
        <title>Deep-cultivation of Planctomycetes and their phenomic and genomic characterization uncovers novel biology.</title>
        <authorList>
            <person name="Wiegand S."/>
            <person name="Jogler M."/>
            <person name="Boedeker C."/>
            <person name="Pinto D."/>
            <person name="Vollmers J."/>
            <person name="Rivas-Marin E."/>
            <person name="Kohn T."/>
            <person name="Peeters S.H."/>
            <person name="Heuer A."/>
            <person name="Rast P."/>
            <person name="Oberbeckmann S."/>
            <person name="Bunk B."/>
            <person name="Jeske O."/>
            <person name="Meyerdierks A."/>
            <person name="Storesund J.E."/>
            <person name="Kallscheuer N."/>
            <person name="Luecker S."/>
            <person name="Lage O.M."/>
            <person name="Pohl T."/>
            <person name="Merkel B.J."/>
            <person name="Hornburger P."/>
            <person name="Mueller R.-W."/>
            <person name="Bruemmer F."/>
            <person name="Labrenz M."/>
            <person name="Spormann A.M."/>
            <person name="Op den Camp H."/>
            <person name="Overmann J."/>
            <person name="Amann R."/>
            <person name="Jetten M.S.M."/>
            <person name="Mascher T."/>
            <person name="Medema M.H."/>
            <person name="Devos D.P."/>
            <person name="Kaster A.-K."/>
            <person name="Ovreas L."/>
            <person name="Rohde M."/>
            <person name="Galperin M.Y."/>
            <person name="Jogler C."/>
        </authorList>
    </citation>
    <scope>NUCLEOTIDE SEQUENCE [LARGE SCALE GENOMIC DNA]</scope>
    <source>
        <strain evidence="2 3">Pla175</strain>
    </source>
</reference>
<evidence type="ECO:0000313" key="3">
    <source>
        <dbReference type="Proteomes" id="UP000317429"/>
    </source>
</evidence>
<dbReference type="KEGG" id="pnd:Pla175_31200"/>
<evidence type="ECO:0000313" key="2">
    <source>
        <dbReference type="EMBL" id="QDU89725.1"/>
    </source>
</evidence>
<dbReference type="OrthoDB" id="272887at2"/>
<organism evidence="2 3">
    <name type="scientific">Pirellulimonas nuda</name>
    <dbReference type="NCBI Taxonomy" id="2528009"/>
    <lineage>
        <taxon>Bacteria</taxon>
        <taxon>Pseudomonadati</taxon>
        <taxon>Planctomycetota</taxon>
        <taxon>Planctomycetia</taxon>
        <taxon>Pirellulales</taxon>
        <taxon>Lacipirellulaceae</taxon>
        <taxon>Pirellulimonas</taxon>
    </lineage>
</organism>
<dbReference type="EMBL" id="CP036291">
    <property type="protein sequence ID" value="QDU89725.1"/>
    <property type="molecule type" value="Genomic_DNA"/>
</dbReference>
<dbReference type="Proteomes" id="UP000317429">
    <property type="component" value="Chromosome"/>
</dbReference>
<proteinExistence type="predicted"/>
<keyword evidence="1" id="KW-0732">Signal</keyword>
<keyword evidence="3" id="KW-1185">Reference proteome</keyword>
<dbReference type="RefSeq" id="WP_145286806.1">
    <property type="nucleotide sequence ID" value="NZ_CP036291.1"/>
</dbReference>
<evidence type="ECO:0008006" key="4">
    <source>
        <dbReference type="Google" id="ProtNLM"/>
    </source>
</evidence>
<gene>
    <name evidence="2" type="ORF">Pla175_31200</name>
</gene>
<protein>
    <recommendedName>
        <fullName evidence="4">PEP-CTERM protein-sorting domain-containing protein</fullName>
    </recommendedName>
</protein>
<feature type="chain" id="PRO_5022148420" description="PEP-CTERM protein-sorting domain-containing protein" evidence="1">
    <location>
        <begin position="31"/>
        <end position="273"/>
    </location>
</feature>
<dbReference type="AlphaFoldDB" id="A0A518DE14"/>
<sequence precursor="true">MRAFYLRPHYAGLLLPLAALLPLLAQTAVAVPINYGDFSGTTVDYLDVTEDSSTGDTLPLFGAPNISGDSLDFDPVGFSANSAGGGAPDQTTGQLAFMIRAKAGKAIESLSLSEAGDTSLARSIVSSDDASTSVTAIVSVQILDVDFLPLTTAISTGGMMTFTPSAGDYLLSTDGAGNPTYNTSWTGSFFLELGPILAANSITGLATKVSISVDNALTATSALNSSALIAKKDFDGVVITVNPGPDNVVPEPTSCVLAALGLLTTLGCCRRGR</sequence>
<accession>A0A518DE14</accession>
<name>A0A518DE14_9BACT</name>
<evidence type="ECO:0000256" key="1">
    <source>
        <dbReference type="SAM" id="SignalP"/>
    </source>
</evidence>
<feature type="signal peptide" evidence="1">
    <location>
        <begin position="1"/>
        <end position="30"/>
    </location>
</feature>